<evidence type="ECO:0000313" key="2">
    <source>
        <dbReference type="Proteomes" id="UP001146120"/>
    </source>
</evidence>
<comment type="caution">
    <text evidence="1">The sequence shown here is derived from an EMBL/GenBank/DDBJ whole genome shotgun (WGS) entry which is preliminary data.</text>
</comment>
<reference evidence="1" key="1">
    <citation type="submission" date="2022-11" db="EMBL/GenBank/DDBJ databases">
        <authorList>
            <person name="Morgan W.R."/>
            <person name="Tartar A."/>
        </authorList>
    </citation>
    <scope>NUCLEOTIDE SEQUENCE</scope>
    <source>
        <strain evidence="1">ARSEF 373</strain>
    </source>
</reference>
<reference evidence="1" key="2">
    <citation type="journal article" date="2023" name="Microbiol Resour">
        <title>Decontamination and Annotation of the Draft Genome Sequence of the Oomycete Lagenidium giganteum ARSEF 373.</title>
        <authorList>
            <person name="Morgan W.R."/>
            <person name="Tartar A."/>
        </authorList>
    </citation>
    <scope>NUCLEOTIDE SEQUENCE</scope>
    <source>
        <strain evidence="1">ARSEF 373</strain>
    </source>
</reference>
<protein>
    <recommendedName>
        <fullName evidence="3">HTH CENPB-type domain-containing protein</fullName>
    </recommendedName>
</protein>
<evidence type="ECO:0008006" key="3">
    <source>
        <dbReference type="Google" id="ProtNLM"/>
    </source>
</evidence>
<keyword evidence="2" id="KW-1185">Reference proteome</keyword>
<dbReference type="Proteomes" id="UP001146120">
    <property type="component" value="Unassembled WGS sequence"/>
</dbReference>
<dbReference type="AlphaFoldDB" id="A0AAV2YQP9"/>
<proteinExistence type="predicted"/>
<organism evidence="1 2">
    <name type="scientific">Lagenidium giganteum</name>
    <dbReference type="NCBI Taxonomy" id="4803"/>
    <lineage>
        <taxon>Eukaryota</taxon>
        <taxon>Sar</taxon>
        <taxon>Stramenopiles</taxon>
        <taxon>Oomycota</taxon>
        <taxon>Peronosporomycetes</taxon>
        <taxon>Pythiales</taxon>
        <taxon>Pythiaceae</taxon>
    </lineage>
</organism>
<gene>
    <name evidence="1" type="ORF">N0F65_006321</name>
</gene>
<name>A0AAV2YQP9_9STRA</name>
<accession>A0AAV2YQP9</accession>
<sequence>MTTQRWIQSFLENHRIVLRAQIDKKQVSTKKYLELRQQVAQHLCLRKRGFNSGKFDEVTIKNVDETHFMIDFDTGKKLGFLGEKSIKYAAVVSRGEGITKVISISGGSTALVMPPMMTVFQNAILLENVSGL</sequence>
<dbReference type="EMBL" id="DAKRPA010000192">
    <property type="protein sequence ID" value="DAZ95724.1"/>
    <property type="molecule type" value="Genomic_DNA"/>
</dbReference>
<evidence type="ECO:0000313" key="1">
    <source>
        <dbReference type="EMBL" id="DAZ95724.1"/>
    </source>
</evidence>